<organism evidence="1 2">
    <name type="scientific">Kitasatospora indigofera</name>
    <dbReference type="NCBI Taxonomy" id="67307"/>
    <lineage>
        <taxon>Bacteria</taxon>
        <taxon>Bacillati</taxon>
        <taxon>Actinomycetota</taxon>
        <taxon>Actinomycetes</taxon>
        <taxon>Kitasatosporales</taxon>
        <taxon>Streptomycetaceae</taxon>
        <taxon>Kitasatospora</taxon>
    </lineage>
</organism>
<dbReference type="InterPro" id="IPR036291">
    <property type="entry name" value="NAD(P)-bd_dom_sf"/>
</dbReference>
<dbReference type="InterPro" id="IPR002347">
    <property type="entry name" value="SDR_fam"/>
</dbReference>
<dbReference type="AlphaFoldDB" id="A0A919G6P5"/>
<comment type="caution">
    <text evidence="1">The sequence shown here is derived from an EMBL/GenBank/DDBJ whole genome shotgun (WGS) entry which is preliminary data.</text>
</comment>
<dbReference type="EMBL" id="BNBO01000040">
    <property type="protein sequence ID" value="GHH79043.1"/>
    <property type="molecule type" value="Genomic_DNA"/>
</dbReference>
<dbReference type="SUPFAM" id="SSF51735">
    <property type="entry name" value="NAD(P)-binding Rossmann-fold domains"/>
    <property type="match status" value="1"/>
</dbReference>
<dbReference type="Proteomes" id="UP000617734">
    <property type="component" value="Unassembled WGS sequence"/>
</dbReference>
<protein>
    <recommendedName>
        <fullName evidence="3">Short-chain dehydrogenase</fullName>
    </recommendedName>
</protein>
<reference evidence="1" key="2">
    <citation type="submission" date="2020-09" db="EMBL/GenBank/DDBJ databases">
        <authorList>
            <person name="Sun Q."/>
            <person name="Ohkuma M."/>
        </authorList>
    </citation>
    <scope>NUCLEOTIDE SEQUENCE</scope>
    <source>
        <strain evidence="1">JCM 4646</strain>
    </source>
</reference>
<dbReference type="Pfam" id="PF13561">
    <property type="entry name" value="adh_short_C2"/>
    <property type="match status" value="1"/>
</dbReference>
<name>A0A919G6P5_9ACTN</name>
<evidence type="ECO:0008006" key="3">
    <source>
        <dbReference type="Google" id="ProtNLM"/>
    </source>
</evidence>
<evidence type="ECO:0000313" key="2">
    <source>
        <dbReference type="Proteomes" id="UP000617734"/>
    </source>
</evidence>
<accession>A0A919G6P5</accession>
<keyword evidence="2" id="KW-1185">Reference proteome</keyword>
<proteinExistence type="predicted"/>
<gene>
    <name evidence="1" type="ORF">GCM10018781_56160</name>
</gene>
<sequence length="85" mass="8934">MSRPVLVTDAGLGNGLAIAQAYQAAGARVVITCRSRSAPVGFPSVPCDITQPDEVSAAFTRIEEQHGPVDVLLSAGITRDKLMLR</sequence>
<dbReference type="Gene3D" id="3.40.50.720">
    <property type="entry name" value="NAD(P)-binding Rossmann-like Domain"/>
    <property type="match status" value="1"/>
</dbReference>
<reference evidence="1" key="1">
    <citation type="journal article" date="2014" name="Int. J. Syst. Evol. Microbiol.">
        <title>Complete genome sequence of Corynebacterium casei LMG S-19264T (=DSM 44701T), isolated from a smear-ripened cheese.</title>
        <authorList>
            <consortium name="US DOE Joint Genome Institute (JGI-PGF)"/>
            <person name="Walter F."/>
            <person name="Albersmeier A."/>
            <person name="Kalinowski J."/>
            <person name="Ruckert C."/>
        </authorList>
    </citation>
    <scope>NUCLEOTIDE SEQUENCE</scope>
    <source>
        <strain evidence="1">JCM 4646</strain>
    </source>
</reference>
<evidence type="ECO:0000313" key="1">
    <source>
        <dbReference type="EMBL" id="GHH79043.1"/>
    </source>
</evidence>